<sequence>MAISVAGGVRPGKIIEIEHRLYQQLILGKQKASPTLLDELDRELEADANKLDIEREAILARMMKQLQAREVFEAVSKQLTATVNNAIEHQLASPELVLVQADINESQILLLELLLAKNLDATRLRPLISNLSWLCRDLTNMVNSPAFRAHRPQGADVHVTDIKLVMSYIGIENLRTIIPYFCLRNWLPSGNAKLLWTTRKLWRYSIISGIAANALAKLHNTDSALVYSSALLNQLGTSVVLSLSARLFDKTWGTWIREASSSRDKEVYDAVIATEFPAKVVFEQVLNHGLKLNWQLLTLLEFEHSPLTLLLKELDQTLSYRELSPQAAIVARANCYAKVVLLEEMRHIEPQEKRLMFDYYELTEQEVLRLKAQNYRKLDLL</sequence>
<gene>
    <name evidence="2" type="ORF">K3G22_02575</name>
</gene>
<evidence type="ECO:0000313" key="2">
    <source>
        <dbReference type="EMBL" id="QYX73323.1"/>
    </source>
</evidence>
<dbReference type="Proteomes" id="UP000827084">
    <property type="component" value="Chromosome"/>
</dbReference>
<dbReference type="InterPro" id="IPR013976">
    <property type="entry name" value="HDOD"/>
</dbReference>
<evidence type="ECO:0000259" key="1">
    <source>
        <dbReference type="PROSITE" id="PS51833"/>
    </source>
</evidence>
<evidence type="ECO:0000313" key="3">
    <source>
        <dbReference type="Proteomes" id="UP000827084"/>
    </source>
</evidence>
<dbReference type="GeneID" id="67442107"/>
<accession>A0ABX8XDK5</accession>
<organism evidence="2 3">
    <name type="scientific">Shewanella putrefaciens</name>
    <name type="common">Pseudomonas putrefaciens</name>
    <dbReference type="NCBI Taxonomy" id="24"/>
    <lineage>
        <taxon>Bacteria</taxon>
        <taxon>Pseudomonadati</taxon>
        <taxon>Pseudomonadota</taxon>
        <taxon>Gammaproteobacteria</taxon>
        <taxon>Alteromonadales</taxon>
        <taxon>Shewanellaceae</taxon>
        <taxon>Shewanella</taxon>
    </lineage>
</organism>
<dbReference type="Gene3D" id="1.10.3210.10">
    <property type="entry name" value="Hypothetical protein af1432"/>
    <property type="match status" value="1"/>
</dbReference>
<keyword evidence="3" id="KW-1185">Reference proteome</keyword>
<dbReference type="Pfam" id="PF08668">
    <property type="entry name" value="HDOD"/>
    <property type="match status" value="1"/>
</dbReference>
<reference evidence="2 3" key="1">
    <citation type="submission" date="2021-08" db="EMBL/GenBank/DDBJ databases">
        <title>Shewanella putrefaciens YZ-J, complete genome.</title>
        <authorList>
            <person name="Yi Z."/>
        </authorList>
    </citation>
    <scope>NUCLEOTIDE SEQUENCE [LARGE SCALE GENOMIC DNA]</scope>
    <source>
        <strain evidence="2 3">YZ-J</strain>
    </source>
</reference>
<dbReference type="PROSITE" id="PS51833">
    <property type="entry name" value="HDOD"/>
    <property type="match status" value="1"/>
</dbReference>
<feature type="domain" description="HDOD" evidence="1">
    <location>
        <begin position="100"/>
        <end position="306"/>
    </location>
</feature>
<protein>
    <submittedName>
        <fullName evidence="2">HDOD domain-containing protein</fullName>
    </submittedName>
</protein>
<dbReference type="RefSeq" id="WP_011918636.1">
    <property type="nucleotide sequence ID" value="NZ_BMPK01000004.1"/>
</dbReference>
<dbReference type="SUPFAM" id="SSF109604">
    <property type="entry name" value="HD-domain/PDEase-like"/>
    <property type="match status" value="1"/>
</dbReference>
<proteinExistence type="predicted"/>
<name>A0ABX8XDK5_SHEPU</name>
<dbReference type="EMBL" id="CP080635">
    <property type="protein sequence ID" value="QYX73323.1"/>
    <property type="molecule type" value="Genomic_DNA"/>
</dbReference>